<proteinExistence type="predicted"/>
<dbReference type="Proteomes" id="UP001620461">
    <property type="component" value="Unassembled WGS sequence"/>
</dbReference>
<evidence type="ECO:0008006" key="3">
    <source>
        <dbReference type="Google" id="ProtNLM"/>
    </source>
</evidence>
<evidence type="ECO:0000313" key="1">
    <source>
        <dbReference type="EMBL" id="MFK2901761.1"/>
    </source>
</evidence>
<organism evidence="1 2">
    <name type="scientific">Dyella jejuensis</name>
    <dbReference type="NCBI Taxonomy" id="1432009"/>
    <lineage>
        <taxon>Bacteria</taxon>
        <taxon>Pseudomonadati</taxon>
        <taxon>Pseudomonadota</taxon>
        <taxon>Gammaproteobacteria</taxon>
        <taxon>Lysobacterales</taxon>
        <taxon>Rhodanobacteraceae</taxon>
        <taxon>Dyella</taxon>
    </lineage>
</organism>
<gene>
    <name evidence="1" type="ORF">ISP15_15595</name>
</gene>
<reference evidence="1 2" key="1">
    <citation type="submission" date="2020-10" db="EMBL/GenBank/DDBJ databases">
        <title>Phylogeny of dyella-like bacteria.</title>
        <authorList>
            <person name="Fu J."/>
        </authorList>
    </citation>
    <scope>NUCLEOTIDE SEQUENCE [LARGE SCALE GENOMIC DNA]</scope>
    <source>
        <strain evidence="1 2">JP1</strain>
    </source>
</reference>
<dbReference type="EMBL" id="JADIKJ010000017">
    <property type="protein sequence ID" value="MFK2901761.1"/>
    <property type="molecule type" value="Genomic_DNA"/>
</dbReference>
<keyword evidence="2" id="KW-1185">Reference proteome</keyword>
<dbReference type="RefSeq" id="WP_404548600.1">
    <property type="nucleotide sequence ID" value="NZ_JADIKJ010000017.1"/>
</dbReference>
<protein>
    <recommendedName>
        <fullName evidence="3">General secretion pathway protein N</fullName>
    </recommendedName>
</protein>
<sequence length="234" mass="25326">MKAVIQRRLTPVLVLLCAVLVFVLLALVGGVGRDVRWKPALPIRSVPIHLIHEPGPVTRPLASMQDIWQHILFEPSRKQAAMVVLGQPAVTLEGLTLTGLVRTPSLHVALLQDSSGKPLRIPLDGMYQGWRLLSLESHRVVFARGADRAELVFPKPKGKFAPGTMDRPEGTSSTVIAAAPQSAPMLTTASSREPALESVAAPVDDVAIRRARMDALKKIVMRRRQASPTSTGSP</sequence>
<comment type="caution">
    <text evidence="1">The sequence shown here is derived from an EMBL/GenBank/DDBJ whole genome shotgun (WGS) entry which is preliminary data.</text>
</comment>
<name>A0ABW8JNK8_9GAMM</name>
<evidence type="ECO:0000313" key="2">
    <source>
        <dbReference type="Proteomes" id="UP001620461"/>
    </source>
</evidence>
<accession>A0ABW8JNK8</accession>